<dbReference type="AlphaFoldDB" id="A0A8D8V5U4"/>
<protein>
    <recommendedName>
        <fullName evidence="2">SUZ domain-containing protein</fullName>
    </recommendedName>
</protein>
<feature type="compositionally biased region" description="Basic and acidic residues" evidence="1">
    <location>
        <begin position="377"/>
        <end position="388"/>
    </location>
</feature>
<dbReference type="PROSITE" id="PS51673">
    <property type="entry name" value="SUZ"/>
    <property type="match status" value="1"/>
</dbReference>
<dbReference type="Pfam" id="PF12752">
    <property type="entry name" value="SUZ"/>
    <property type="match status" value="1"/>
</dbReference>
<dbReference type="EMBL" id="HBUF01355139">
    <property type="protein sequence ID" value="CAG6716872.1"/>
    <property type="molecule type" value="Transcribed_RNA"/>
</dbReference>
<feature type="compositionally biased region" description="Low complexity" evidence="1">
    <location>
        <begin position="442"/>
        <end position="454"/>
    </location>
</feature>
<evidence type="ECO:0000313" key="3">
    <source>
        <dbReference type="EMBL" id="CAG6716872.1"/>
    </source>
</evidence>
<feature type="region of interest" description="Disordered" evidence="1">
    <location>
        <begin position="377"/>
        <end position="396"/>
    </location>
</feature>
<feature type="compositionally biased region" description="Basic and acidic residues" evidence="1">
    <location>
        <begin position="430"/>
        <end position="440"/>
    </location>
</feature>
<organism evidence="3">
    <name type="scientific">Cacopsylla melanoneura</name>
    <dbReference type="NCBI Taxonomy" id="428564"/>
    <lineage>
        <taxon>Eukaryota</taxon>
        <taxon>Metazoa</taxon>
        <taxon>Ecdysozoa</taxon>
        <taxon>Arthropoda</taxon>
        <taxon>Hexapoda</taxon>
        <taxon>Insecta</taxon>
        <taxon>Pterygota</taxon>
        <taxon>Neoptera</taxon>
        <taxon>Paraneoptera</taxon>
        <taxon>Hemiptera</taxon>
        <taxon>Sternorrhyncha</taxon>
        <taxon>Psylloidea</taxon>
        <taxon>Psyllidae</taxon>
        <taxon>Psyllinae</taxon>
        <taxon>Cacopsylla</taxon>
    </lineage>
</organism>
<feature type="compositionally biased region" description="Polar residues" evidence="1">
    <location>
        <begin position="261"/>
        <end position="271"/>
    </location>
</feature>
<proteinExistence type="predicted"/>
<accession>A0A8D8V5U4</accession>
<evidence type="ECO:0000259" key="2">
    <source>
        <dbReference type="PROSITE" id="PS51673"/>
    </source>
</evidence>
<sequence length="690" mass="77407">MVNMFKFCKNFNRKMDKAVKSITILKRTGSSNSSIGTKTEELLGGSPNIAKEDDAKLSGINEAISDISQNGTKEQIEPSVSNEEILDLSQKVSKEVIESGSNQEVLDFRQYVIKEEFKLSESSEIELNLIKYDTKKEIQSTQSNEEILDLSQKVSKEEIESGRNHEVLDFSQNVTKLTRSSEIEASKESIELSESNENVLNITEGDVNLPLEVKTITILKRPASCTSVNKNGAASLSPLENTNAVKNDCGDEIFEEKASDETSTQSKSSLFASGERKLHQEELKGSREVILKEETLEKPFTILKRPENAPNSSLIKEDKHDISYTCTVHVELIEKTHIENEHAKPCETTEYIENVEGVLGNEENKEEEPVQNFTILKRPEITNDKENKSAAQLTKTLEQRKREYDKARIRIFGEPGSYEEVTSEDEGDIEDKSPTIESHQESTSSPSKSPIPTSKSHKKKKSSPTLEQSNSSDAAAAPHVNEIRPDTPELYIETPKESLDNYNEIPSNTLVPCKEIPNHCSGIHKEISRNVPDIYNDVLAASSDLPFGIQNELPLAPLRSNGSQHPLHYYNQQPQLPLHYYNQPFYNGMNATSAYYCSGFDYNTQYGPFWSEGATNYPHLPTEAEVSSYGPPFNSFGTNFIMPPEELFYTYDNGYHIPDGVNDFSYDVHVDNYSSYDLSFTDFEGAGVLT</sequence>
<feature type="domain" description="SUZ" evidence="2">
    <location>
        <begin position="354"/>
        <end position="416"/>
    </location>
</feature>
<feature type="compositionally biased region" description="Basic and acidic residues" evidence="1">
    <location>
        <begin position="274"/>
        <end position="283"/>
    </location>
</feature>
<feature type="region of interest" description="Disordered" evidence="1">
    <location>
        <begin position="415"/>
        <end position="489"/>
    </location>
</feature>
<dbReference type="InterPro" id="IPR024771">
    <property type="entry name" value="SUZ"/>
</dbReference>
<reference evidence="3" key="1">
    <citation type="submission" date="2021-05" db="EMBL/GenBank/DDBJ databases">
        <authorList>
            <person name="Alioto T."/>
            <person name="Alioto T."/>
            <person name="Gomez Garrido J."/>
        </authorList>
    </citation>
    <scope>NUCLEOTIDE SEQUENCE</scope>
</reference>
<feature type="region of interest" description="Disordered" evidence="1">
    <location>
        <begin position="257"/>
        <end position="283"/>
    </location>
</feature>
<name>A0A8D8V5U4_9HEMI</name>
<evidence type="ECO:0000256" key="1">
    <source>
        <dbReference type="SAM" id="MobiDB-lite"/>
    </source>
</evidence>